<gene>
    <name evidence="1" type="ORF">SSOP1_1612</name>
</gene>
<dbReference type="EMBL" id="LT549890">
    <property type="protein sequence ID" value="SAI85166.1"/>
    <property type="molecule type" value="Genomic_DNA"/>
</dbReference>
<protein>
    <submittedName>
        <fullName evidence="1">Uncharacterized protein</fullName>
    </submittedName>
</protein>
<proteinExistence type="predicted"/>
<evidence type="ECO:0000313" key="1">
    <source>
        <dbReference type="EMBL" id="SAI85166.1"/>
    </source>
</evidence>
<dbReference type="PATRIC" id="fig|2287.9.peg.1682"/>
<evidence type="ECO:0000313" key="2">
    <source>
        <dbReference type="Proteomes" id="UP000076770"/>
    </source>
</evidence>
<dbReference type="Proteomes" id="UP000076770">
    <property type="component" value="Chromosome i"/>
</dbReference>
<name>A0A157T1R1_SACSO</name>
<reference evidence="2" key="1">
    <citation type="submission" date="2016-04" db="EMBL/GenBank/DDBJ databases">
        <authorList>
            <person name="Shah S.A."/>
            <person name="Garrett R.A."/>
        </authorList>
    </citation>
    <scope>NUCLEOTIDE SEQUENCE [LARGE SCALE GENOMIC DNA]</scope>
    <source>
        <strain evidence="2">ATCC 35091 / DSM 1616 / JCM 8930 / NBRC 15331 / P1</strain>
    </source>
</reference>
<organism evidence="1 2">
    <name type="scientific">Saccharolobus solfataricus</name>
    <name type="common">Sulfolobus solfataricus</name>
    <dbReference type="NCBI Taxonomy" id="2287"/>
    <lineage>
        <taxon>Archaea</taxon>
        <taxon>Thermoproteota</taxon>
        <taxon>Thermoprotei</taxon>
        <taxon>Sulfolobales</taxon>
        <taxon>Sulfolobaceae</taxon>
        <taxon>Saccharolobus</taxon>
    </lineage>
</organism>
<sequence>MLKKSNVAVLLLSPLKKEERVRRKNATIPTFSEDKINYKIFKQIRCKIYNI</sequence>
<accession>A0A157T1R1</accession>
<dbReference type="AlphaFoldDB" id="A0A157T1R1"/>